<organism evidence="2 3">
    <name type="scientific">Natronospira proteinivora</name>
    <dbReference type="NCBI Taxonomy" id="1807133"/>
    <lineage>
        <taxon>Bacteria</taxon>
        <taxon>Pseudomonadati</taxon>
        <taxon>Pseudomonadota</taxon>
        <taxon>Gammaproteobacteria</taxon>
        <taxon>Natronospirales</taxon>
        <taxon>Natronospiraceae</taxon>
        <taxon>Natronospira</taxon>
    </lineage>
</organism>
<comment type="caution">
    <text evidence="2">The sequence shown here is derived from an EMBL/GenBank/DDBJ whole genome shotgun (WGS) entry which is preliminary data.</text>
</comment>
<accession>A0ABT1G6N4</accession>
<evidence type="ECO:0008006" key="4">
    <source>
        <dbReference type="Google" id="ProtNLM"/>
    </source>
</evidence>
<proteinExistence type="predicted"/>
<gene>
    <name evidence="2" type="ORF">J2T60_000927</name>
</gene>
<evidence type="ECO:0000256" key="1">
    <source>
        <dbReference type="SAM" id="Phobius"/>
    </source>
</evidence>
<sequence>MTELMLYLGVFIGSATPAFEVWVAVPLGVLAGLPWLAAALVGFVGNFITLLPVVYAGEKIRFWLNRWRKQPLMEGADGIDAKASRKQKILDCFGIPGLAFLGPFLIGVHAASAFAIASGASKRDVIIWFTVSILICSLFFAILAEIGAASFVEGRSLPFST</sequence>
<feature type="transmembrane region" description="Helical" evidence="1">
    <location>
        <begin position="126"/>
        <end position="152"/>
    </location>
</feature>
<evidence type="ECO:0000313" key="3">
    <source>
        <dbReference type="Proteomes" id="UP001523550"/>
    </source>
</evidence>
<reference evidence="2 3" key="1">
    <citation type="submission" date="2022-03" db="EMBL/GenBank/DDBJ databases">
        <title>Genomic Encyclopedia of Type Strains, Phase III (KMG-III): the genomes of soil and plant-associated and newly described type strains.</title>
        <authorList>
            <person name="Whitman W."/>
        </authorList>
    </citation>
    <scope>NUCLEOTIDE SEQUENCE [LARGE SCALE GENOMIC DNA]</scope>
    <source>
        <strain evidence="2 3">BSker1</strain>
    </source>
</reference>
<feature type="transmembrane region" description="Helical" evidence="1">
    <location>
        <begin position="35"/>
        <end position="56"/>
    </location>
</feature>
<dbReference type="EMBL" id="JALJYF010000001">
    <property type="protein sequence ID" value="MCP1726962.1"/>
    <property type="molecule type" value="Genomic_DNA"/>
</dbReference>
<feature type="transmembrane region" description="Helical" evidence="1">
    <location>
        <begin position="92"/>
        <end position="120"/>
    </location>
</feature>
<keyword evidence="3" id="KW-1185">Reference proteome</keyword>
<dbReference type="InterPro" id="IPR009577">
    <property type="entry name" value="Sm_multidrug_ex"/>
</dbReference>
<keyword evidence="1" id="KW-1133">Transmembrane helix</keyword>
<dbReference type="Proteomes" id="UP001523550">
    <property type="component" value="Unassembled WGS sequence"/>
</dbReference>
<keyword evidence="1" id="KW-0812">Transmembrane</keyword>
<dbReference type="RefSeq" id="WP_253446076.1">
    <property type="nucleotide sequence ID" value="NZ_JALJYF010000001.1"/>
</dbReference>
<name>A0ABT1G6N4_9GAMM</name>
<dbReference type="Pfam" id="PF06695">
    <property type="entry name" value="Sm_multidrug_ex"/>
    <property type="match status" value="1"/>
</dbReference>
<protein>
    <recommendedName>
        <fullName evidence="4">Small multi-drug export protein</fullName>
    </recommendedName>
</protein>
<evidence type="ECO:0000313" key="2">
    <source>
        <dbReference type="EMBL" id="MCP1726962.1"/>
    </source>
</evidence>
<keyword evidence="1" id="KW-0472">Membrane</keyword>
<feature type="transmembrane region" description="Helical" evidence="1">
    <location>
        <begin position="7"/>
        <end position="29"/>
    </location>
</feature>